<name>A0A383AZV2_9ZZZZ</name>
<dbReference type="Gene3D" id="2.60.40.3710">
    <property type="match status" value="1"/>
</dbReference>
<dbReference type="AlphaFoldDB" id="A0A383AZV2"/>
<dbReference type="InterPro" id="IPR032812">
    <property type="entry name" value="SbsA_Ig"/>
</dbReference>
<feature type="domain" description="SbsA Ig-like" evidence="2">
    <location>
        <begin position="113"/>
        <end position="225"/>
    </location>
</feature>
<proteinExistence type="predicted"/>
<gene>
    <name evidence="3" type="ORF">METZ01_LOCUS466300</name>
</gene>
<evidence type="ECO:0000256" key="1">
    <source>
        <dbReference type="ARBA" id="ARBA00022729"/>
    </source>
</evidence>
<dbReference type="Pfam" id="PF13205">
    <property type="entry name" value="Big_5"/>
    <property type="match status" value="2"/>
</dbReference>
<evidence type="ECO:0000313" key="3">
    <source>
        <dbReference type="EMBL" id="SVE13446.1"/>
    </source>
</evidence>
<feature type="domain" description="SbsA Ig-like" evidence="2">
    <location>
        <begin position="1"/>
        <end position="110"/>
    </location>
</feature>
<keyword evidence="1" id="KW-0732">Signal</keyword>
<dbReference type="InterPro" id="IPR014755">
    <property type="entry name" value="Cu-Rt/internalin_Ig-like"/>
</dbReference>
<sequence length="248" mass="24914">APTVSTYSPADGATGVSLTANLVLTFSENVSVGSGNITIKKSSDNSTVTTISADDSSAVSISGSTVTINPNSNFSLGLSYYVNIDAGAFKDGANNNYGGISDATTWNFTTEVDGTAPAVSSLSPSDGATGVVTTANLIITFSETVQTISGGTITIKKSSDNSTVETISVTGSAVSISGSQVTINPSSDFSVNTAYYVNISSAAFEDASGNNFAGISNTTTWNFTTTSDNVAPTVSTYSPADGATGVSL</sequence>
<feature type="non-terminal residue" evidence="3">
    <location>
        <position position="248"/>
    </location>
</feature>
<feature type="non-terminal residue" evidence="3">
    <location>
        <position position="1"/>
    </location>
</feature>
<reference evidence="3" key="1">
    <citation type="submission" date="2018-05" db="EMBL/GenBank/DDBJ databases">
        <authorList>
            <person name="Lanie J.A."/>
            <person name="Ng W.-L."/>
            <person name="Kazmierczak K.M."/>
            <person name="Andrzejewski T.M."/>
            <person name="Davidsen T.M."/>
            <person name="Wayne K.J."/>
            <person name="Tettelin H."/>
            <person name="Glass J.I."/>
            <person name="Rusch D."/>
            <person name="Podicherti R."/>
            <person name="Tsui H.-C.T."/>
            <person name="Winkler M.E."/>
        </authorList>
    </citation>
    <scope>NUCLEOTIDE SEQUENCE</scope>
</reference>
<evidence type="ECO:0000259" key="2">
    <source>
        <dbReference type="Pfam" id="PF13205"/>
    </source>
</evidence>
<accession>A0A383AZV2</accession>
<dbReference type="EMBL" id="UINC01196439">
    <property type="protein sequence ID" value="SVE13446.1"/>
    <property type="molecule type" value="Genomic_DNA"/>
</dbReference>
<dbReference type="Gene3D" id="2.60.40.1220">
    <property type="match status" value="1"/>
</dbReference>
<protein>
    <recommendedName>
        <fullName evidence="2">SbsA Ig-like domain-containing protein</fullName>
    </recommendedName>
</protein>
<organism evidence="3">
    <name type="scientific">marine metagenome</name>
    <dbReference type="NCBI Taxonomy" id="408172"/>
    <lineage>
        <taxon>unclassified sequences</taxon>
        <taxon>metagenomes</taxon>
        <taxon>ecological metagenomes</taxon>
    </lineage>
</organism>